<dbReference type="GO" id="GO:0005802">
    <property type="term" value="C:trans-Golgi network"/>
    <property type="evidence" value="ECO:0007669"/>
    <property type="project" value="TreeGrafter"/>
</dbReference>
<dbReference type="InterPro" id="IPR006603">
    <property type="entry name" value="PQ-loop_rpt"/>
</dbReference>
<feature type="transmembrane region" description="Helical" evidence="5">
    <location>
        <begin position="14"/>
        <end position="33"/>
    </location>
</feature>
<evidence type="ECO:0000256" key="3">
    <source>
        <dbReference type="ARBA" id="ARBA00022989"/>
    </source>
</evidence>
<feature type="transmembrane region" description="Helical" evidence="5">
    <location>
        <begin position="133"/>
        <end position="153"/>
    </location>
</feature>
<feature type="non-terminal residue" evidence="6">
    <location>
        <position position="1"/>
    </location>
</feature>
<evidence type="ECO:0000256" key="2">
    <source>
        <dbReference type="ARBA" id="ARBA00022692"/>
    </source>
</evidence>
<dbReference type="Pfam" id="PF04193">
    <property type="entry name" value="PQ-loop"/>
    <property type="match status" value="1"/>
</dbReference>
<dbReference type="AlphaFoldDB" id="A0A8K0ST13"/>
<proteinExistence type="predicted"/>
<evidence type="ECO:0000313" key="6">
    <source>
        <dbReference type="EMBL" id="KAH7318651.1"/>
    </source>
</evidence>
<dbReference type="PANTHER" id="PTHR14856">
    <property type="entry name" value="PQ-LOOP REPEAT-CONTAINING PROTEIN 1-LIKE PROTEIN"/>
    <property type="match status" value="1"/>
</dbReference>
<dbReference type="OrthoDB" id="292213at2759"/>
<dbReference type="GO" id="GO:0005768">
    <property type="term" value="C:endosome"/>
    <property type="evidence" value="ECO:0007669"/>
    <property type="project" value="TreeGrafter"/>
</dbReference>
<keyword evidence="3 5" id="KW-1133">Transmembrane helix</keyword>
<protein>
    <recommendedName>
        <fullName evidence="8">PQ loop repeat protein</fullName>
    </recommendedName>
</protein>
<evidence type="ECO:0000256" key="4">
    <source>
        <dbReference type="ARBA" id="ARBA00023136"/>
    </source>
</evidence>
<gene>
    <name evidence="6" type="ORF">B0I35DRAFT_325714</name>
</gene>
<keyword evidence="2 5" id="KW-0812">Transmembrane</keyword>
<evidence type="ECO:0000256" key="5">
    <source>
        <dbReference type="SAM" id="Phobius"/>
    </source>
</evidence>
<feature type="transmembrane region" description="Helical" evidence="5">
    <location>
        <begin position="98"/>
        <end position="121"/>
    </location>
</feature>
<dbReference type="InterPro" id="IPR052241">
    <property type="entry name" value="SLC66/Scramblase_ANY1"/>
</dbReference>
<feature type="non-terminal residue" evidence="6">
    <location>
        <position position="184"/>
    </location>
</feature>
<evidence type="ECO:0000313" key="7">
    <source>
        <dbReference type="Proteomes" id="UP000813444"/>
    </source>
</evidence>
<dbReference type="GO" id="GO:0042147">
    <property type="term" value="P:retrograde transport, endosome to Golgi"/>
    <property type="evidence" value="ECO:0007669"/>
    <property type="project" value="TreeGrafter"/>
</dbReference>
<sequence length="184" mass="20562">RIAYWPGARFDTSLLIQAIVMVGVQVILLKVALDHRPPPSNKGGEAGLPFAGAHDGLMNLQRPFNFWQWRYWQFVVGLLLTLMACEVLLSPLPKVYSAYSVTIGYVGLSVEAVLPLPQVLANMRSRSCKGFRLSVLASWLAGDAMKMFWFFTATTTIPWAFKMCNIFQAVCDSMLGVQFFLYSA</sequence>
<accession>A0A8K0ST13</accession>
<organism evidence="6 7">
    <name type="scientific">Stachybotrys elegans</name>
    <dbReference type="NCBI Taxonomy" id="80388"/>
    <lineage>
        <taxon>Eukaryota</taxon>
        <taxon>Fungi</taxon>
        <taxon>Dikarya</taxon>
        <taxon>Ascomycota</taxon>
        <taxon>Pezizomycotina</taxon>
        <taxon>Sordariomycetes</taxon>
        <taxon>Hypocreomycetidae</taxon>
        <taxon>Hypocreales</taxon>
        <taxon>Stachybotryaceae</taxon>
        <taxon>Stachybotrys</taxon>
    </lineage>
</organism>
<comment type="subcellular location">
    <subcellularLocation>
        <location evidence="1">Membrane</location>
        <topology evidence="1">Multi-pass membrane protein</topology>
    </subcellularLocation>
</comment>
<reference evidence="6" key="1">
    <citation type="journal article" date="2021" name="Nat. Commun.">
        <title>Genetic determinants of endophytism in the Arabidopsis root mycobiome.</title>
        <authorList>
            <person name="Mesny F."/>
            <person name="Miyauchi S."/>
            <person name="Thiergart T."/>
            <person name="Pickel B."/>
            <person name="Atanasova L."/>
            <person name="Karlsson M."/>
            <person name="Huettel B."/>
            <person name="Barry K.W."/>
            <person name="Haridas S."/>
            <person name="Chen C."/>
            <person name="Bauer D."/>
            <person name="Andreopoulos W."/>
            <person name="Pangilinan J."/>
            <person name="LaButti K."/>
            <person name="Riley R."/>
            <person name="Lipzen A."/>
            <person name="Clum A."/>
            <person name="Drula E."/>
            <person name="Henrissat B."/>
            <person name="Kohler A."/>
            <person name="Grigoriev I.V."/>
            <person name="Martin F.M."/>
            <person name="Hacquard S."/>
        </authorList>
    </citation>
    <scope>NUCLEOTIDE SEQUENCE</scope>
    <source>
        <strain evidence="6">MPI-CAGE-CH-0235</strain>
    </source>
</reference>
<evidence type="ECO:0008006" key="8">
    <source>
        <dbReference type="Google" id="ProtNLM"/>
    </source>
</evidence>
<feature type="transmembrane region" description="Helical" evidence="5">
    <location>
        <begin position="71"/>
        <end position="92"/>
    </location>
</feature>
<dbReference type="Gene3D" id="1.20.1280.290">
    <property type="match status" value="1"/>
</dbReference>
<dbReference type="Proteomes" id="UP000813444">
    <property type="component" value="Unassembled WGS sequence"/>
</dbReference>
<dbReference type="GO" id="GO:0005829">
    <property type="term" value="C:cytosol"/>
    <property type="evidence" value="ECO:0007669"/>
    <property type="project" value="GOC"/>
</dbReference>
<dbReference type="GO" id="GO:0045332">
    <property type="term" value="P:phospholipid translocation"/>
    <property type="evidence" value="ECO:0007669"/>
    <property type="project" value="TreeGrafter"/>
</dbReference>
<dbReference type="PANTHER" id="PTHR14856:SF9">
    <property type="entry name" value="PQ-LOOP REPEAT-CONTAINING PROTEIN 1"/>
    <property type="match status" value="1"/>
</dbReference>
<name>A0A8K0ST13_9HYPO</name>
<dbReference type="GO" id="GO:0016020">
    <property type="term" value="C:membrane"/>
    <property type="evidence" value="ECO:0007669"/>
    <property type="project" value="UniProtKB-SubCell"/>
</dbReference>
<dbReference type="EMBL" id="JAGPNK010000007">
    <property type="protein sequence ID" value="KAH7318651.1"/>
    <property type="molecule type" value="Genomic_DNA"/>
</dbReference>
<comment type="caution">
    <text evidence="6">The sequence shown here is derived from an EMBL/GenBank/DDBJ whole genome shotgun (WGS) entry which is preliminary data.</text>
</comment>
<evidence type="ECO:0000256" key="1">
    <source>
        <dbReference type="ARBA" id="ARBA00004141"/>
    </source>
</evidence>
<keyword evidence="7" id="KW-1185">Reference proteome</keyword>
<keyword evidence="4 5" id="KW-0472">Membrane</keyword>